<feature type="domain" description="Bacterial transcriptional activator" evidence="6">
    <location>
        <begin position="88"/>
        <end position="233"/>
    </location>
</feature>
<dbReference type="GO" id="GO:0003677">
    <property type="term" value="F:DNA binding"/>
    <property type="evidence" value="ECO:0007669"/>
    <property type="project" value="UniProtKB-KW"/>
</dbReference>
<dbReference type="InterPro" id="IPR001867">
    <property type="entry name" value="OmpR/PhoB-type_DNA-bd"/>
</dbReference>
<dbReference type="CDD" id="cd15831">
    <property type="entry name" value="BTAD"/>
    <property type="match status" value="1"/>
</dbReference>
<dbReference type="Gene3D" id="1.25.40.10">
    <property type="entry name" value="Tetratricopeptide repeat domain"/>
    <property type="match status" value="1"/>
</dbReference>
<keyword evidence="2" id="KW-0805">Transcription regulation</keyword>
<evidence type="ECO:0008006" key="9">
    <source>
        <dbReference type="Google" id="ProtNLM"/>
    </source>
</evidence>
<dbReference type="GO" id="GO:0000160">
    <property type="term" value="P:phosphorelay signal transduction system"/>
    <property type="evidence" value="ECO:0007669"/>
    <property type="project" value="InterPro"/>
</dbReference>
<evidence type="ECO:0000259" key="6">
    <source>
        <dbReference type="SMART" id="SM01043"/>
    </source>
</evidence>
<feature type="domain" description="OmpR/PhoB-type" evidence="5">
    <location>
        <begin position="9"/>
        <end position="82"/>
    </location>
</feature>
<proteinExistence type="inferred from homology"/>
<keyword evidence="3" id="KW-0238">DNA-binding</keyword>
<reference evidence="7" key="1">
    <citation type="submission" date="2021-01" db="EMBL/GenBank/DDBJ databases">
        <title>Whole genome shotgun sequence of Acrocarpospora phusangensis NBRC 108782.</title>
        <authorList>
            <person name="Komaki H."/>
            <person name="Tamura T."/>
        </authorList>
    </citation>
    <scope>NUCLEOTIDE SEQUENCE</scope>
    <source>
        <strain evidence="7">NBRC 108782</strain>
    </source>
</reference>
<name>A0A919QHG6_9ACTN</name>
<evidence type="ECO:0000256" key="2">
    <source>
        <dbReference type="ARBA" id="ARBA00023015"/>
    </source>
</evidence>
<dbReference type="InterPro" id="IPR005158">
    <property type="entry name" value="BTAD"/>
</dbReference>
<dbReference type="Pfam" id="PF03704">
    <property type="entry name" value="BTAD"/>
    <property type="match status" value="1"/>
</dbReference>
<dbReference type="PANTHER" id="PTHR35807">
    <property type="entry name" value="TRANSCRIPTIONAL REGULATOR REDD-RELATED"/>
    <property type="match status" value="1"/>
</dbReference>
<keyword evidence="4" id="KW-0804">Transcription</keyword>
<dbReference type="EMBL" id="BOOA01000098">
    <property type="protein sequence ID" value="GIH28868.1"/>
    <property type="molecule type" value="Genomic_DNA"/>
</dbReference>
<comment type="similarity">
    <text evidence="1">Belongs to the AfsR/DnrI/RedD regulatory family.</text>
</comment>
<keyword evidence="8" id="KW-1185">Reference proteome</keyword>
<dbReference type="AlphaFoldDB" id="A0A919QHG6"/>
<evidence type="ECO:0000256" key="4">
    <source>
        <dbReference type="ARBA" id="ARBA00023163"/>
    </source>
</evidence>
<protein>
    <recommendedName>
        <fullName evidence="9">OmpR/PhoB-type domain-containing protein</fullName>
    </recommendedName>
</protein>
<dbReference type="InterPro" id="IPR016032">
    <property type="entry name" value="Sig_transdc_resp-reg_C-effctor"/>
</dbReference>
<organism evidence="7 8">
    <name type="scientific">Acrocarpospora phusangensis</name>
    <dbReference type="NCBI Taxonomy" id="1070424"/>
    <lineage>
        <taxon>Bacteria</taxon>
        <taxon>Bacillati</taxon>
        <taxon>Actinomycetota</taxon>
        <taxon>Actinomycetes</taxon>
        <taxon>Streptosporangiales</taxon>
        <taxon>Streptosporangiaceae</taxon>
        <taxon>Acrocarpospora</taxon>
    </lineage>
</organism>
<dbReference type="InterPro" id="IPR036388">
    <property type="entry name" value="WH-like_DNA-bd_sf"/>
</dbReference>
<comment type="caution">
    <text evidence="7">The sequence shown here is derived from an EMBL/GenBank/DDBJ whole genome shotgun (WGS) entry which is preliminary data.</text>
</comment>
<gene>
    <name evidence="7" type="ORF">Aph01nite_71780</name>
</gene>
<evidence type="ECO:0000256" key="3">
    <source>
        <dbReference type="ARBA" id="ARBA00023125"/>
    </source>
</evidence>
<dbReference type="PANTHER" id="PTHR35807:SF1">
    <property type="entry name" value="TRANSCRIPTIONAL REGULATOR REDD"/>
    <property type="match status" value="1"/>
</dbReference>
<accession>A0A919QHG6</accession>
<evidence type="ECO:0000259" key="5">
    <source>
        <dbReference type="SMART" id="SM00862"/>
    </source>
</evidence>
<dbReference type="InterPro" id="IPR011990">
    <property type="entry name" value="TPR-like_helical_dom_sf"/>
</dbReference>
<sequence length="249" mass="28052">MGTLRVRAGEPVYLGTAYKPRLVLALLLARANRTASMDWLTRAVWGDRPPTSAYHNLRGYIHRVRRLVGAHRLPRQPDGYALCVDEALDSLQFEKLAARGTAAFDRGEATEAARQLRAALDLWRGSAFSEFADCETIAAASERLEQLRLTTYECWVAAELSLGRHARLIDDLYEAVTDQPYREGLRGHLMLALYRANRRADALAVYREGRLRMATDLGLEPDARLRDLHERILVGQGGTWATRNLTTSY</sequence>
<dbReference type="SUPFAM" id="SSF48452">
    <property type="entry name" value="TPR-like"/>
    <property type="match status" value="1"/>
</dbReference>
<dbReference type="SUPFAM" id="SSF46894">
    <property type="entry name" value="C-terminal effector domain of the bipartite response regulators"/>
    <property type="match status" value="1"/>
</dbReference>
<evidence type="ECO:0000313" key="7">
    <source>
        <dbReference type="EMBL" id="GIH28868.1"/>
    </source>
</evidence>
<dbReference type="Gene3D" id="1.10.10.10">
    <property type="entry name" value="Winged helix-like DNA-binding domain superfamily/Winged helix DNA-binding domain"/>
    <property type="match status" value="1"/>
</dbReference>
<dbReference type="SMART" id="SM01043">
    <property type="entry name" value="BTAD"/>
    <property type="match status" value="1"/>
</dbReference>
<dbReference type="GO" id="GO:0006355">
    <property type="term" value="P:regulation of DNA-templated transcription"/>
    <property type="evidence" value="ECO:0007669"/>
    <property type="project" value="InterPro"/>
</dbReference>
<dbReference type="SMART" id="SM00862">
    <property type="entry name" value="Trans_reg_C"/>
    <property type="match status" value="1"/>
</dbReference>
<dbReference type="Proteomes" id="UP000640052">
    <property type="component" value="Unassembled WGS sequence"/>
</dbReference>
<evidence type="ECO:0000256" key="1">
    <source>
        <dbReference type="ARBA" id="ARBA00005820"/>
    </source>
</evidence>
<evidence type="ECO:0000313" key="8">
    <source>
        <dbReference type="Proteomes" id="UP000640052"/>
    </source>
</evidence>
<dbReference type="InterPro" id="IPR051677">
    <property type="entry name" value="AfsR-DnrI-RedD_regulator"/>
</dbReference>